<dbReference type="Pfam" id="PF13715">
    <property type="entry name" value="CarbopepD_reg_2"/>
    <property type="match status" value="1"/>
</dbReference>
<dbReference type="EMBL" id="FPIY01000006">
    <property type="protein sequence ID" value="SFW65431.1"/>
    <property type="molecule type" value="Genomic_DNA"/>
</dbReference>
<dbReference type="AlphaFoldDB" id="A0A1K1QZT6"/>
<dbReference type="InterPro" id="IPR008969">
    <property type="entry name" value="CarboxyPept-like_regulatory"/>
</dbReference>
<dbReference type="RefSeq" id="WP_072304749.1">
    <property type="nucleotide sequence ID" value="NZ_FPIY01000006.1"/>
</dbReference>
<reference evidence="2" key="1">
    <citation type="submission" date="2016-11" db="EMBL/GenBank/DDBJ databases">
        <authorList>
            <person name="Varghese N."/>
            <person name="Submissions S."/>
        </authorList>
    </citation>
    <scope>NUCLEOTIDE SEQUENCE [LARGE SCALE GENOMIC DNA]</scope>
    <source>
        <strain evidence="2">DSM 24786</strain>
    </source>
</reference>
<protein>
    <submittedName>
        <fullName evidence="1">CarboxypepD_reg-like domain-containing protein</fullName>
    </submittedName>
</protein>
<evidence type="ECO:0000313" key="1">
    <source>
        <dbReference type="EMBL" id="SFW65431.1"/>
    </source>
</evidence>
<proteinExistence type="predicted"/>
<keyword evidence="2" id="KW-1185">Reference proteome</keyword>
<dbReference type="STRING" id="76595.SAMN05660313_03127"/>
<gene>
    <name evidence="1" type="ORF">SAMN05660313_03127</name>
</gene>
<evidence type="ECO:0000313" key="2">
    <source>
        <dbReference type="Proteomes" id="UP000183257"/>
    </source>
</evidence>
<dbReference type="OrthoDB" id="1467339at2"/>
<dbReference type="SUPFAM" id="SSF49464">
    <property type="entry name" value="Carboxypeptidase regulatory domain-like"/>
    <property type="match status" value="1"/>
</dbReference>
<dbReference type="Proteomes" id="UP000183257">
    <property type="component" value="Unassembled WGS sequence"/>
</dbReference>
<organism evidence="1 2">
    <name type="scientific">Cellulophaga fucicola</name>
    <dbReference type="NCBI Taxonomy" id="76595"/>
    <lineage>
        <taxon>Bacteria</taxon>
        <taxon>Pseudomonadati</taxon>
        <taxon>Bacteroidota</taxon>
        <taxon>Flavobacteriia</taxon>
        <taxon>Flavobacteriales</taxon>
        <taxon>Flavobacteriaceae</taxon>
        <taxon>Cellulophaga</taxon>
    </lineage>
</organism>
<accession>A0A1K1QZT6</accession>
<sequence>MNKYILLLFSLICFSGFSQDKKKNPKEENEFAATIINAQTDEPMSSVHIINLNQVKGTITDQDGNFTIPAVANDTLYLTYLGFKSQKIRVTNDMLKFKDTKITLTELAFALEEVVVKPFQLTGYLEIDAKNITLNDSYQYAISGLNTGYEAGNKNPSAVTKVLGAILNPADLLRNLFGKKPAQMRKLRQIKEDDRIRDLLAAKFDRETLAELLQLEKVDIEDILSNCNYSKTFILTANDLQILDAISGCYEEYKVLNRKK</sequence>
<name>A0A1K1QZT6_9FLAO</name>